<feature type="compositionally biased region" description="Polar residues" evidence="1">
    <location>
        <begin position="145"/>
        <end position="165"/>
    </location>
</feature>
<dbReference type="EMBL" id="MU620930">
    <property type="protein sequence ID" value="KAI8578347.1"/>
    <property type="molecule type" value="Genomic_DNA"/>
</dbReference>
<reference evidence="2" key="2">
    <citation type="journal article" date="2022" name="Proc. Natl. Acad. Sci. U.S.A.">
        <title>Diploid-dominant life cycles characterize the early evolution of Fungi.</title>
        <authorList>
            <person name="Amses K.R."/>
            <person name="Simmons D.R."/>
            <person name="Longcore J.E."/>
            <person name="Mondo S.J."/>
            <person name="Seto K."/>
            <person name="Jeronimo G.H."/>
            <person name="Bonds A.E."/>
            <person name="Quandt C.A."/>
            <person name="Davis W.J."/>
            <person name="Chang Y."/>
            <person name="Federici B.A."/>
            <person name="Kuo A."/>
            <person name="LaButti K."/>
            <person name="Pangilinan J."/>
            <person name="Andreopoulos W."/>
            <person name="Tritt A."/>
            <person name="Riley R."/>
            <person name="Hundley H."/>
            <person name="Johnson J."/>
            <person name="Lipzen A."/>
            <person name="Barry K."/>
            <person name="Lang B.F."/>
            <person name="Cuomo C.A."/>
            <person name="Buchler N.E."/>
            <person name="Grigoriev I.V."/>
            <person name="Spatafora J.W."/>
            <person name="Stajich J.E."/>
            <person name="James T.Y."/>
        </authorList>
    </citation>
    <scope>NUCLEOTIDE SEQUENCE</scope>
    <source>
        <strain evidence="2">AG</strain>
    </source>
</reference>
<dbReference type="AlphaFoldDB" id="A0AAD5E7I2"/>
<feature type="compositionally biased region" description="Gly residues" evidence="1">
    <location>
        <begin position="385"/>
        <end position="394"/>
    </location>
</feature>
<comment type="caution">
    <text evidence="2">The sequence shown here is derived from an EMBL/GenBank/DDBJ whole genome shotgun (WGS) entry which is preliminary data.</text>
</comment>
<evidence type="ECO:0000313" key="2">
    <source>
        <dbReference type="EMBL" id="KAI8578347.1"/>
    </source>
</evidence>
<proteinExistence type="predicted"/>
<keyword evidence="3" id="KW-1185">Reference proteome</keyword>
<feature type="compositionally biased region" description="Pro residues" evidence="1">
    <location>
        <begin position="367"/>
        <end position="384"/>
    </location>
</feature>
<feature type="compositionally biased region" description="Pro residues" evidence="1">
    <location>
        <begin position="289"/>
        <end position="302"/>
    </location>
</feature>
<accession>A0AAD5E7I2</accession>
<dbReference type="Proteomes" id="UP001206595">
    <property type="component" value="Unassembled WGS sequence"/>
</dbReference>
<sequence length="394" mass="42709">MLTTCYRKGIQFYSNLTDVIETLLRNTQNFANSRAQERDDLVVSIDSSKSQMEQQMLKEKLSKYDSGPSAPHDASIYQLADRTRQMDLNHAPPAPHGSAPPLSPTALRSPPSLPPQPQSLYNAYTAAPSQPIDQHPVAPPPLPPTQRSNSMASGGSSYGYQSTPSPYGAAPQLPPNSTMSSGYRSYGNVPAPTSPVYQRPAPYQPPPSTMGQQPYRQEPVSQAPPIPGNPPPPVPPQPNYSQGQYDYHPPPQQPYSPARPGSYSSTPSTQYHQYGYMQQQAPPAGYGAKPPPPIPGQQPPQTPSYSTPGYQSPAPQAPYGGYSSYVPQQQPPPLSQGWNQGHNQASPQWQQQQPAEHQPYPGQYHGGPPPAPQQNQPYWPPPQGNGPGGNSLMD</sequence>
<feature type="region of interest" description="Disordered" evidence="1">
    <location>
        <begin position="87"/>
        <end position="394"/>
    </location>
</feature>
<reference evidence="2" key="1">
    <citation type="submission" date="2021-06" db="EMBL/GenBank/DDBJ databases">
        <authorList>
            <consortium name="DOE Joint Genome Institute"/>
            <person name="Mondo S.J."/>
            <person name="Amses K.R."/>
            <person name="Simmons D.R."/>
            <person name="Longcore J.E."/>
            <person name="Seto K."/>
            <person name="Alves G.H."/>
            <person name="Bonds A.E."/>
            <person name="Quandt C.A."/>
            <person name="Davis W.J."/>
            <person name="Chang Y."/>
            <person name="Letcher P.M."/>
            <person name="Powell M.J."/>
            <person name="Kuo A."/>
            <person name="Labutti K."/>
            <person name="Pangilinan J."/>
            <person name="Andreopoulos W."/>
            <person name="Tritt A."/>
            <person name="Riley R."/>
            <person name="Hundley H."/>
            <person name="Johnson J."/>
            <person name="Lipzen A."/>
            <person name="Barry K."/>
            <person name="Berbee M.L."/>
            <person name="Buchler N.E."/>
            <person name="Grigoriev I.V."/>
            <person name="Spatafora J.W."/>
            <person name="Stajich J.E."/>
            <person name="James T.Y."/>
        </authorList>
    </citation>
    <scope>NUCLEOTIDE SEQUENCE</scope>
    <source>
        <strain evidence="2">AG</strain>
    </source>
</reference>
<evidence type="ECO:0000313" key="3">
    <source>
        <dbReference type="Proteomes" id="UP001206595"/>
    </source>
</evidence>
<feature type="compositionally biased region" description="Low complexity" evidence="1">
    <location>
        <begin position="278"/>
        <end position="288"/>
    </location>
</feature>
<dbReference type="RefSeq" id="XP_051443351.1">
    <property type="nucleotide sequence ID" value="XM_051590067.1"/>
</dbReference>
<evidence type="ECO:0008006" key="4">
    <source>
        <dbReference type="Google" id="ProtNLM"/>
    </source>
</evidence>
<feature type="compositionally biased region" description="Low complexity" evidence="1">
    <location>
        <begin position="344"/>
        <end position="363"/>
    </location>
</feature>
<organism evidence="2 3">
    <name type="scientific">Umbelopsis ramanniana AG</name>
    <dbReference type="NCBI Taxonomy" id="1314678"/>
    <lineage>
        <taxon>Eukaryota</taxon>
        <taxon>Fungi</taxon>
        <taxon>Fungi incertae sedis</taxon>
        <taxon>Mucoromycota</taxon>
        <taxon>Mucoromycotina</taxon>
        <taxon>Umbelopsidomycetes</taxon>
        <taxon>Umbelopsidales</taxon>
        <taxon>Umbelopsidaceae</taxon>
        <taxon>Umbelopsis</taxon>
    </lineage>
</organism>
<evidence type="ECO:0000256" key="1">
    <source>
        <dbReference type="SAM" id="MobiDB-lite"/>
    </source>
</evidence>
<dbReference type="GeneID" id="75915411"/>
<gene>
    <name evidence="2" type="ORF">K450DRAFT_247479</name>
</gene>
<feature type="compositionally biased region" description="Pro residues" evidence="1">
    <location>
        <begin position="222"/>
        <end position="238"/>
    </location>
</feature>
<name>A0AAD5E7I2_UMBRA</name>
<protein>
    <recommendedName>
        <fullName evidence="4">ALIX V-shaped domain-containing protein</fullName>
    </recommendedName>
</protein>
<feature type="compositionally biased region" description="Polar residues" evidence="1">
    <location>
        <begin position="262"/>
        <end position="272"/>
    </location>
</feature>